<reference evidence="7 8" key="1">
    <citation type="journal article" date="2016" name="Nat. Commun.">
        <title>Thousands of microbial genomes shed light on interconnected biogeochemical processes in an aquifer system.</title>
        <authorList>
            <person name="Anantharaman K."/>
            <person name="Brown C.T."/>
            <person name="Hug L.A."/>
            <person name="Sharon I."/>
            <person name="Castelle C.J."/>
            <person name="Probst A.J."/>
            <person name="Thomas B.C."/>
            <person name="Singh A."/>
            <person name="Wilkins M.J."/>
            <person name="Karaoz U."/>
            <person name="Brodie E.L."/>
            <person name="Williams K.H."/>
            <person name="Hubbard S.S."/>
            <person name="Banfield J.F."/>
        </authorList>
    </citation>
    <scope>NUCLEOTIDE SEQUENCE [LARGE SCALE GENOMIC DNA]</scope>
</reference>
<dbReference type="Pfam" id="PF22694">
    <property type="entry name" value="CtpB_N-like"/>
    <property type="match status" value="1"/>
</dbReference>
<evidence type="ECO:0000256" key="5">
    <source>
        <dbReference type="RuleBase" id="RU004404"/>
    </source>
</evidence>
<dbReference type="GO" id="GO:0006508">
    <property type="term" value="P:proteolysis"/>
    <property type="evidence" value="ECO:0007669"/>
    <property type="project" value="UniProtKB-KW"/>
</dbReference>
<evidence type="ECO:0000256" key="2">
    <source>
        <dbReference type="ARBA" id="ARBA00022670"/>
    </source>
</evidence>
<organism evidence="7 8">
    <name type="scientific">Candidatus Buchananbacteria bacterium RIFCSPHIGHO2_01_FULL_39_14</name>
    <dbReference type="NCBI Taxonomy" id="1797532"/>
    <lineage>
        <taxon>Bacteria</taxon>
        <taxon>Candidatus Buchananiibacteriota</taxon>
    </lineage>
</organism>
<evidence type="ECO:0000259" key="6">
    <source>
        <dbReference type="PROSITE" id="PS50106"/>
    </source>
</evidence>
<evidence type="ECO:0000313" key="8">
    <source>
        <dbReference type="Proteomes" id="UP000178930"/>
    </source>
</evidence>
<dbReference type="GO" id="GO:0008236">
    <property type="term" value="F:serine-type peptidase activity"/>
    <property type="evidence" value="ECO:0007669"/>
    <property type="project" value="UniProtKB-KW"/>
</dbReference>
<comment type="similarity">
    <text evidence="1 5">Belongs to the peptidase S41A family.</text>
</comment>
<dbReference type="InterPro" id="IPR055210">
    <property type="entry name" value="CtpA/B_N"/>
</dbReference>
<dbReference type="InterPro" id="IPR041489">
    <property type="entry name" value="PDZ_6"/>
</dbReference>
<dbReference type="SUPFAM" id="SSF52096">
    <property type="entry name" value="ClpP/crotonase"/>
    <property type="match status" value="1"/>
</dbReference>
<dbReference type="SUPFAM" id="SSF50156">
    <property type="entry name" value="PDZ domain-like"/>
    <property type="match status" value="1"/>
</dbReference>
<name>A0A1G1XTX1_9BACT</name>
<dbReference type="SMART" id="SM00245">
    <property type="entry name" value="TSPc"/>
    <property type="match status" value="1"/>
</dbReference>
<dbReference type="AlphaFoldDB" id="A0A1G1XTX1"/>
<protein>
    <recommendedName>
        <fullName evidence="6">PDZ domain-containing protein</fullName>
    </recommendedName>
</protein>
<dbReference type="InterPro" id="IPR029045">
    <property type="entry name" value="ClpP/crotonase-like_dom_sf"/>
</dbReference>
<dbReference type="InterPro" id="IPR004447">
    <property type="entry name" value="Peptidase_S41A"/>
</dbReference>
<dbReference type="CDD" id="cd06782">
    <property type="entry name" value="cpPDZ_CPP-like"/>
    <property type="match status" value="1"/>
</dbReference>
<dbReference type="EMBL" id="MHIB01000037">
    <property type="protein sequence ID" value="OGY43431.1"/>
    <property type="molecule type" value="Genomic_DNA"/>
</dbReference>
<dbReference type="Gene3D" id="2.30.42.10">
    <property type="match status" value="1"/>
</dbReference>
<dbReference type="GO" id="GO:0004175">
    <property type="term" value="F:endopeptidase activity"/>
    <property type="evidence" value="ECO:0007669"/>
    <property type="project" value="TreeGrafter"/>
</dbReference>
<keyword evidence="2 5" id="KW-0645">Protease</keyword>
<dbReference type="CDD" id="cd07560">
    <property type="entry name" value="Peptidase_S41_CPP"/>
    <property type="match status" value="1"/>
</dbReference>
<sequence>MKKLINLFFKKMPNNQNQKPKSKFTKFFLVSLSATILLILVFVFGYALGDFSLAKKVGLFEKGGQLLNAEKLPDYLKNDVNFDQFWQVWRYLKDNYVKTNITDTQLFYGALSGLVGALNDPYSVFFDPEISRKFNQELAGSFEGVGAEIGLREGRLTVIAPLAGTPADKAGLKAGDLIVEIDGKDTSGIALDYAVSLIRGEKGTKVALTVYRNGDDEPRKLEIIRDKIEIDSVRFSRKDKTGKSEGDEGFVLKEGNIAYVELLYFNENTLADWNQTVQNILAINPSGIILDLRNNPGGFLGTAIEVAGEWVNGKTVVAEQLRSGEKIEHKANRQARFVAIPTVVLVNKGSASGSEIVAGALQDYKAATIVGETTFGKGSVQDLKEFSDGSSVKLTIAEWLTPNGKNINEQGIKPDIEVKMTKEDYDADKDPQLDKALEILRAK</sequence>
<dbReference type="Proteomes" id="UP000178930">
    <property type="component" value="Unassembled WGS sequence"/>
</dbReference>
<comment type="caution">
    <text evidence="7">The sequence shown here is derived from an EMBL/GenBank/DDBJ whole genome shotgun (WGS) entry which is preliminary data.</text>
</comment>
<dbReference type="STRING" id="1797532.A2729_04650"/>
<dbReference type="InterPro" id="IPR036034">
    <property type="entry name" value="PDZ_sf"/>
</dbReference>
<gene>
    <name evidence="7" type="ORF">A2729_04650</name>
</gene>
<feature type="domain" description="PDZ" evidence="6">
    <location>
        <begin position="131"/>
        <end position="199"/>
    </location>
</feature>
<dbReference type="InterPro" id="IPR005151">
    <property type="entry name" value="Tail-specific_protease"/>
</dbReference>
<proteinExistence type="inferred from homology"/>
<dbReference type="NCBIfam" id="TIGR00225">
    <property type="entry name" value="prc"/>
    <property type="match status" value="1"/>
</dbReference>
<dbReference type="PROSITE" id="PS50106">
    <property type="entry name" value="PDZ"/>
    <property type="match status" value="1"/>
</dbReference>
<evidence type="ECO:0000256" key="1">
    <source>
        <dbReference type="ARBA" id="ARBA00009179"/>
    </source>
</evidence>
<dbReference type="Pfam" id="PF17820">
    <property type="entry name" value="PDZ_6"/>
    <property type="match status" value="1"/>
</dbReference>
<evidence type="ECO:0000256" key="4">
    <source>
        <dbReference type="ARBA" id="ARBA00022825"/>
    </source>
</evidence>
<dbReference type="InterPro" id="IPR001478">
    <property type="entry name" value="PDZ"/>
</dbReference>
<dbReference type="PANTHER" id="PTHR32060">
    <property type="entry name" value="TAIL-SPECIFIC PROTEASE"/>
    <property type="match status" value="1"/>
</dbReference>
<dbReference type="PANTHER" id="PTHR32060:SF30">
    <property type="entry name" value="CARBOXY-TERMINAL PROCESSING PROTEASE CTPA"/>
    <property type="match status" value="1"/>
</dbReference>
<dbReference type="GO" id="GO:0030288">
    <property type="term" value="C:outer membrane-bounded periplasmic space"/>
    <property type="evidence" value="ECO:0007669"/>
    <property type="project" value="TreeGrafter"/>
</dbReference>
<dbReference type="FunFam" id="2.30.42.10:FF:000063">
    <property type="entry name" value="Peptidase, S41 family"/>
    <property type="match status" value="1"/>
</dbReference>
<accession>A0A1G1XTX1</accession>
<dbReference type="Gene3D" id="3.30.750.44">
    <property type="match status" value="1"/>
</dbReference>
<keyword evidence="3 5" id="KW-0378">Hydrolase</keyword>
<evidence type="ECO:0000256" key="3">
    <source>
        <dbReference type="ARBA" id="ARBA00022801"/>
    </source>
</evidence>
<dbReference type="Gene3D" id="3.90.226.10">
    <property type="entry name" value="2-enoyl-CoA Hydratase, Chain A, domain 1"/>
    <property type="match status" value="1"/>
</dbReference>
<dbReference type="Pfam" id="PF03572">
    <property type="entry name" value="Peptidase_S41"/>
    <property type="match status" value="1"/>
</dbReference>
<dbReference type="GO" id="GO:0007165">
    <property type="term" value="P:signal transduction"/>
    <property type="evidence" value="ECO:0007669"/>
    <property type="project" value="TreeGrafter"/>
</dbReference>
<dbReference type="SMART" id="SM00228">
    <property type="entry name" value="PDZ"/>
    <property type="match status" value="1"/>
</dbReference>
<evidence type="ECO:0000313" key="7">
    <source>
        <dbReference type="EMBL" id="OGY43431.1"/>
    </source>
</evidence>
<keyword evidence="4 5" id="KW-0720">Serine protease</keyword>